<dbReference type="Proteomes" id="UP000076848">
    <property type="component" value="Unassembled WGS sequence"/>
</dbReference>
<dbReference type="GO" id="GO:0042597">
    <property type="term" value="C:periplasmic space"/>
    <property type="evidence" value="ECO:0007669"/>
    <property type="project" value="UniProtKB-SubCell"/>
</dbReference>
<sequence length="447" mass="49182">MRLMKTLQLSGVARALGATRRVWLFGLAMAASGAAYADSVQIQVWHTLMGPNKAEFEKLVKQYNKEQGDVEVTLRAFPTQAALKQEAVASRKAKNGPNLVQLDDNHSPEVVAEHRDILPMYELLAKYPIKDANWFLPTTSSFTRDARGRLLAFPWMAEIPVMFYNLDQYKKAGLDPAKPARTWADLQGDLLKLRDVAESNCPYATSEQVSVHLENLAPLNGQTYTSNENGLDSKSRAAAALQFDTLYMRHLSLMVSWKRSELFTNHSEDRASDALFAKGDCSVLTTGSGALGQFLAAKSLKFGVAPLPFYDQATKTAGRPFVSGAALWAIEGHPQSQEKATAQFLAWLSKPVIAAEWHQRTGYLPLTEAAFRASDVSFYDRMPGAQQLVAAMRSQPVASGRGFRMANYDRIEPVLSQGLNEALEGRTPPMAALNNAASQARAIAQQK</sequence>
<comment type="subunit">
    <text evidence="3">The complex is composed of two ATP-binding proteins (UgpC), two transmembrane proteins (UgpA and UgpE) and a solute-binding protein (UgpB).</text>
</comment>
<dbReference type="PANTHER" id="PTHR43649">
    <property type="entry name" value="ARABINOSE-BINDING PROTEIN-RELATED"/>
    <property type="match status" value="1"/>
</dbReference>
<comment type="similarity">
    <text evidence="2">Belongs to the bacterial solute-binding protein 1 family.</text>
</comment>
<evidence type="ECO:0000256" key="1">
    <source>
        <dbReference type="ARBA" id="ARBA00004418"/>
    </source>
</evidence>
<protein>
    <recommendedName>
        <fullName evidence="4">sn-glycerol-3-phosphate-binding periplasmic protein UgpB</fullName>
    </recommendedName>
</protein>
<accession>A0A157SNQ2</accession>
<evidence type="ECO:0000256" key="4">
    <source>
        <dbReference type="ARBA" id="ARBA00017470"/>
    </source>
</evidence>
<dbReference type="SUPFAM" id="SSF53850">
    <property type="entry name" value="Periplasmic binding protein-like II"/>
    <property type="match status" value="1"/>
</dbReference>
<proteinExistence type="inferred from homology"/>
<dbReference type="InterPro" id="IPR050490">
    <property type="entry name" value="Bact_solute-bd_prot1"/>
</dbReference>
<evidence type="ECO:0000313" key="9">
    <source>
        <dbReference type="Proteomes" id="UP000076848"/>
    </source>
</evidence>
<feature type="signal peptide" evidence="7">
    <location>
        <begin position="1"/>
        <end position="37"/>
    </location>
</feature>
<evidence type="ECO:0000313" key="8">
    <source>
        <dbReference type="EMBL" id="SAI72119.1"/>
    </source>
</evidence>
<dbReference type="AlphaFoldDB" id="A0A157SNQ2"/>
<dbReference type="PANTHER" id="PTHR43649:SF31">
    <property type="entry name" value="SN-GLYCEROL-3-PHOSPHATE-BINDING PERIPLASMIC PROTEIN UGPB"/>
    <property type="match status" value="1"/>
</dbReference>
<organism evidence="8 9">
    <name type="scientific">Bordetella ansorpii</name>
    <dbReference type="NCBI Taxonomy" id="288768"/>
    <lineage>
        <taxon>Bacteria</taxon>
        <taxon>Pseudomonadati</taxon>
        <taxon>Pseudomonadota</taxon>
        <taxon>Betaproteobacteria</taxon>
        <taxon>Burkholderiales</taxon>
        <taxon>Alcaligenaceae</taxon>
        <taxon>Bordetella</taxon>
    </lineage>
</organism>
<dbReference type="InterPro" id="IPR006059">
    <property type="entry name" value="SBP"/>
</dbReference>
<name>A0A157SNQ2_9BORD</name>
<evidence type="ECO:0000256" key="6">
    <source>
        <dbReference type="ARBA" id="ARBA00022729"/>
    </source>
</evidence>
<evidence type="ECO:0000256" key="3">
    <source>
        <dbReference type="ARBA" id="ARBA00011557"/>
    </source>
</evidence>
<dbReference type="EMBL" id="FKIF01000007">
    <property type="protein sequence ID" value="SAI72119.1"/>
    <property type="molecule type" value="Genomic_DNA"/>
</dbReference>
<keyword evidence="5" id="KW-0813">Transport</keyword>
<evidence type="ECO:0000256" key="7">
    <source>
        <dbReference type="SAM" id="SignalP"/>
    </source>
</evidence>
<dbReference type="STRING" id="288768.SAMEA3906486_03949"/>
<keyword evidence="9" id="KW-1185">Reference proteome</keyword>
<comment type="subcellular location">
    <subcellularLocation>
        <location evidence="1">Periplasm</location>
    </subcellularLocation>
</comment>
<reference evidence="8 9" key="1">
    <citation type="submission" date="2016-04" db="EMBL/GenBank/DDBJ databases">
        <authorList>
            <consortium name="Pathogen Informatics"/>
        </authorList>
    </citation>
    <scope>NUCLEOTIDE SEQUENCE [LARGE SCALE GENOMIC DNA]</scope>
    <source>
        <strain evidence="8 9">H050680373</strain>
    </source>
</reference>
<evidence type="ECO:0000256" key="5">
    <source>
        <dbReference type="ARBA" id="ARBA00022448"/>
    </source>
</evidence>
<evidence type="ECO:0000256" key="2">
    <source>
        <dbReference type="ARBA" id="ARBA00008520"/>
    </source>
</evidence>
<feature type="chain" id="PRO_5007616438" description="sn-glycerol-3-phosphate-binding periplasmic protein UgpB" evidence="7">
    <location>
        <begin position="38"/>
        <end position="447"/>
    </location>
</feature>
<dbReference type="Pfam" id="PF13416">
    <property type="entry name" value="SBP_bac_8"/>
    <property type="match status" value="1"/>
</dbReference>
<gene>
    <name evidence="8" type="ORF">SAMEA3906486_03949</name>
</gene>
<dbReference type="Gene3D" id="3.40.190.10">
    <property type="entry name" value="Periplasmic binding protein-like II"/>
    <property type="match status" value="2"/>
</dbReference>
<keyword evidence="6 7" id="KW-0732">Signal</keyword>